<organism evidence="2 3">
    <name type="scientific">Gossypium davidsonii</name>
    <name type="common">Davidson's cotton</name>
    <name type="synonym">Gossypium klotzschianum subsp. davidsonii</name>
    <dbReference type="NCBI Taxonomy" id="34287"/>
    <lineage>
        <taxon>Eukaryota</taxon>
        <taxon>Viridiplantae</taxon>
        <taxon>Streptophyta</taxon>
        <taxon>Embryophyta</taxon>
        <taxon>Tracheophyta</taxon>
        <taxon>Spermatophyta</taxon>
        <taxon>Magnoliopsida</taxon>
        <taxon>eudicotyledons</taxon>
        <taxon>Gunneridae</taxon>
        <taxon>Pentapetalae</taxon>
        <taxon>rosids</taxon>
        <taxon>malvids</taxon>
        <taxon>Malvales</taxon>
        <taxon>Malvaceae</taxon>
        <taxon>Malvoideae</taxon>
        <taxon>Gossypium</taxon>
    </lineage>
</organism>
<dbReference type="PANTHER" id="PTHR48200">
    <property type="entry name" value="PROTEIN, PUTATIVE-RELATED"/>
    <property type="match status" value="1"/>
</dbReference>
<reference evidence="2 3" key="1">
    <citation type="journal article" date="2019" name="Genome Biol. Evol.">
        <title>Insights into the evolution of the New World diploid cottons (Gossypium, subgenus Houzingenia) based on genome sequencing.</title>
        <authorList>
            <person name="Grover C.E."/>
            <person name="Arick M.A. 2nd"/>
            <person name="Thrash A."/>
            <person name="Conover J.L."/>
            <person name="Sanders W.S."/>
            <person name="Peterson D.G."/>
            <person name="Frelichowski J.E."/>
            <person name="Scheffler J.A."/>
            <person name="Scheffler B.E."/>
            <person name="Wendel J.F."/>
        </authorList>
    </citation>
    <scope>NUCLEOTIDE SEQUENCE [LARGE SCALE GENOMIC DNA]</scope>
    <source>
        <strain evidence="2">27</strain>
        <tissue evidence="2">Leaf</tissue>
    </source>
</reference>
<evidence type="ECO:0000313" key="3">
    <source>
        <dbReference type="Proteomes" id="UP000593561"/>
    </source>
</evidence>
<dbReference type="PANTHER" id="PTHR48200:SF1">
    <property type="entry name" value="AMINOTRANSFERASE-LIKE PLANT MOBILE DOMAIN-CONTAINING PROTEIN"/>
    <property type="match status" value="1"/>
</dbReference>
<dbReference type="Gene3D" id="1.10.287.1490">
    <property type="match status" value="1"/>
</dbReference>
<sequence>MSNAWNQTRQMKILAAGPMMTPGYSWWRSQRVNDNIPVLNQETTRSLEEHLRVMPSELEIFKQDLEKRNLELGKKIEQLEEEKMQLGLDVDIQKLEADKLRKRKNKAEKDLDSLKTDYEKLCLSIRTAGLEKNGANQWERKFQGTRARKDTLKRNLSESQKEKTGLRARIIELENLLHQYCSRNFVIELRASLSKIEELKGKVEELEEALQSCELRVKFFEKNNEHWQEQLHRSQGQIRERDYIIGEAVTQVREVADHLQTLAV</sequence>
<evidence type="ECO:0000313" key="2">
    <source>
        <dbReference type="EMBL" id="MBA0636620.1"/>
    </source>
</evidence>
<accession>A0A7J8TEQ2</accession>
<feature type="coiled-coil region" evidence="1">
    <location>
        <begin position="62"/>
        <end position="230"/>
    </location>
</feature>
<keyword evidence="1" id="KW-0175">Coiled coil</keyword>
<protein>
    <submittedName>
        <fullName evidence="2">Uncharacterized protein</fullName>
    </submittedName>
</protein>
<gene>
    <name evidence="2" type="ORF">Godav_029328</name>
</gene>
<dbReference type="Proteomes" id="UP000593561">
    <property type="component" value="Unassembled WGS sequence"/>
</dbReference>
<keyword evidence="3" id="KW-1185">Reference proteome</keyword>
<evidence type="ECO:0000256" key="1">
    <source>
        <dbReference type="SAM" id="Coils"/>
    </source>
</evidence>
<comment type="caution">
    <text evidence="2">The sequence shown here is derived from an EMBL/GenBank/DDBJ whole genome shotgun (WGS) entry which is preliminary data.</text>
</comment>
<proteinExistence type="predicted"/>
<dbReference type="EMBL" id="JABFAC010246686">
    <property type="protein sequence ID" value="MBA0636620.1"/>
    <property type="molecule type" value="Genomic_DNA"/>
</dbReference>
<dbReference type="AlphaFoldDB" id="A0A7J8TEQ2"/>
<name>A0A7J8TEQ2_GOSDV</name>